<dbReference type="PANTHER" id="PTHR21576:SF158">
    <property type="entry name" value="RIBOSOMAL RNA-PROCESSING PROTEIN 12-LIKE CONSERVED DOMAIN-CONTAINING PROTEIN"/>
    <property type="match status" value="1"/>
</dbReference>
<evidence type="ECO:0000256" key="4">
    <source>
        <dbReference type="ARBA" id="ARBA00023136"/>
    </source>
</evidence>
<feature type="transmembrane region" description="Helical" evidence="5">
    <location>
        <begin position="436"/>
        <end position="454"/>
    </location>
</feature>
<sequence>MYLSPSMKRTLTLVLATFLGLVCGTVYLYSSYSPQFAARLGYTVSQLSAIAMVGTMGSALSGPVAGLVVDTCGYTLSLVTGGTLIVAGYVGMKFQYDQTASSVLFSCVLYFMVGAGSTFINSANLKCCAVTFPGIKGIATALPLLMYGLSASVFSFLGSVFVPGDTSRFLGLLAVVNAAIFVVCAPLVCMCDDVKSRSSGRDTPKMLELETFTSANMLPRVAHVAPEITGSALFRDPKFWGLFIALGVFAGLGQMYIFSVGFMVSALTGGYDFLVTHPSAVTLIQQEQQYQVAVLSVANCAGRIVSGAVGDLVTRRFLQLRIVVLLVPAVGFVVSQLLGARMPLKDLWLESALTGVVYGFTYCVFPLTVADMFGMANYSLNWGIVGLAPILPAYMYNSYFGKVYDANVVEKEFNGAIIKACNIGRDCYDKVFYRNLWSAFVGAVMVIWLVWRVAEEQRKTSRRE</sequence>
<evidence type="ECO:0000256" key="1">
    <source>
        <dbReference type="ARBA" id="ARBA00004141"/>
    </source>
</evidence>
<dbReference type="InterPro" id="IPR010658">
    <property type="entry name" value="Nodulin-like"/>
</dbReference>
<evidence type="ECO:0000313" key="7">
    <source>
        <dbReference type="EMBL" id="ODQ79577.1"/>
    </source>
</evidence>
<dbReference type="InterPro" id="IPR036259">
    <property type="entry name" value="MFS_trans_sf"/>
</dbReference>
<dbReference type="Pfam" id="PF06813">
    <property type="entry name" value="Nodulin-like"/>
    <property type="match status" value="1"/>
</dbReference>
<feature type="domain" description="Nodulin-like" evidence="6">
    <location>
        <begin position="11"/>
        <end position="204"/>
    </location>
</feature>
<dbReference type="GeneID" id="30145020"/>
<dbReference type="Proteomes" id="UP000094336">
    <property type="component" value="Unassembled WGS sequence"/>
</dbReference>
<keyword evidence="4 5" id="KW-0472">Membrane</keyword>
<dbReference type="EMBL" id="KV454432">
    <property type="protein sequence ID" value="ODQ79577.1"/>
    <property type="molecule type" value="Genomic_DNA"/>
</dbReference>
<keyword evidence="8" id="KW-1185">Reference proteome</keyword>
<gene>
    <name evidence="7" type="ORF">BABINDRAFT_145119</name>
</gene>
<name>A0A1E3QRK7_9ASCO</name>
<keyword evidence="2 5" id="KW-0812">Transmembrane</keyword>
<proteinExistence type="predicted"/>
<keyword evidence="3 5" id="KW-1133">Transmembrane helix</keyword>
<accession>A0A1E3QRK7</accession>
<dbReference type="AlphaFoldDB" id="A0A1E3QRK7"/>
<comment type="subcellular location">
    <subcellularLocation>
        <location evidence="1">Membrane</location>
        <topology evidence="1">Multi-pass membrane protein</topology>
    </subcellularLocation>
</comment>
<feature type="transmembrane region" description="Helical" evidence="5">
    <location>
        <begin position="103"/>
        <end position="123"/>
    </location>
</feature>
<dbReference type="SUPFAM" id="SSF103473">
    <property type="entry name" value="MFS general substrate transporter"/>
    <property type="match status" value="1"/>
</dbReference>
<dbReference type="PANTHER" id="PTHR21576">
    <property type="entry name" value="UNCHARACTERIZED NODULIN-LIKE PROTEIN"/>
    <property type="match status" value="1"/>
</dbReference>
<feature type="transmembrane region" description="Helical" evidence="5">
    <location>
        <begin position="169"/>
        <end position="191"/>
    </location>
</feature>
<protein>
    <recommendedName>
        <fullName evidence="6">Nodulin-like domain-containing protein</fullName>
    </recommendedName>
</protein>
<feature type="transmembrane region" description="Helical" evidence="5">
    <location>
        <begin position="239"/>
        <end position="264"/>
    </location>
</feature>
<evidence type="ECO:0000256" key="3">
    <source>
        <dbReference type="ARBA" id="ARBA00022989"/>
    </source>
</evidence>
<dbReference type="GO" id="GO:0000329">
    <property type="term" value="C:fungal-type vacuole membrane"/>
    <property type="evidence" value="ECO:0007669"/>
    <property type="project" value="TreeGrafter"/>
</dbReference>
<feature type="transmembrane region" description="Helical" evidence="5">
    <location>
        <begin position="144"/>
        <end position="163"/>
    </location>
</feature>
<dbReference type="Gene3D" id="1.20.1250.20">
    <property type="entry name" value="MFS general substrate transporter like domains"/>
    <property type="match status" value="1"/>
</dbReference>
<organism evidence="7 8">
    <name type="scientific">Babjeviella inositovora NRRL Y-12698</name>
    <dbReference type="NCBI Taxonomy" id="984486"/>
    <lineage>
        <taxon>Eukaryota</taxon>
        <taxon>Fungi</taxon>
        <taxon>Dikarya</taxon>
        <taxon>Ascomycota</taxon>
        <taxon>Saccharomycotina</taxon>
        <taxon>Pichiomycetes</taxon>
        <taxon>Serinales incertae sedis</taxon>
        <taxon>Babjeviella</taxon>
    </lineage>
</organism>
<evidence type="ECO:0000313" key="8">
    <source>
        <dbReference type="Proteomes" id="UP000094336"/>
    </source>
</evidence>
<reference evidence="8" key="1">
    <citation type="submission" date="2016-05" db="EMBL/GenBank/DDBJ databases">
        <title>Comparative genomics of biotechnologically important yeasts.</title>
        <authorList>
            <consortium name="DOE Joint Genome Institute"/>
            <person name="Riley R."/>
            <person name="Haridas S."/>
            <person name="Wolfe K.H."/>
            <person name="Lopes M.R."/>
            <person name="Hittinger C.T."/>
            <person name="Goker M."/>
            <person name="Salamov A."/>
            <person name="Wisecaver J."/>
            <person name="Long T.M."/>
            <person name="Aerts A.L."/>
            <person name="Barry K."/>
            <person name="Choi C."/>
            <person name="Clum A."/>
            <person name="Coughlan A.Y."/>
            <person name="Deshpande S."/>
            <person name="Douglass A.P."/>
            <person name="Hanson S.J."/>
            <person name="Klenk H.-P."/>
            <person name="Labutti K."/>
            <person name="Lapidus A."/>
            <person name="Lindquist E."/>
            <person name="Lipzen A."/>
            <person name="Meier-Kolthoff J.P."/>
            <person name="Ohm R.A."/>
            <person name="Otillar R.P."/>
            <person name="Pangilinan J."/>
            <person name="Peng Y."/>
            <person name="Rokas A."/>
            <person name="Rosa C.A."/>
            <person name="Scheuner C."/>
            <person name="Sibirny A.A."/>
            <person name="Slot J.C."/>
            <person name="Stielow J.B."/>
            <person name="Sun H."/>
            <person name="Kurtzman C.P."/>
            <person name="Blackwell M."/>
            <person name="Grigoriev I.V."/>
            <person name="Jeffries T.W."/>
        </authorList>
    </citation>
    <scope>NUCLEOTIDE SEQUENCE [LARGE SCALE GENOMIC DNA]</scope>
    <source>
        <strain evidence="8">NRRL Y-12698</strain>
    </source>
</reference>
<feature type="transmembrane region" description="Helical" evidence="5">
    <location>
        <begin position="347"/>
        <end position="369"/>
    </location>
</feature>
<feature type="transmembrane region" description="Helical" evidence="5">
    <location>
        <begin position="318"/>
        <end position="340"/>
    </location>
</feature>
<evidence type="ECO:0000259" key="6">
    <source>
        <dbReference type="Pfam" id="PF06813"/>
    </source>
</evidence>
<feature type="transmembrane region" description="Helical" evidence="5">
    <location>
        <begin position="72"/>
        <end position="91"/>
    </location>
</feature>
<feature type="transmembrane region" description="Helical" evidence="5">
    <location>
        <begin position="40"/>
        <end position="60"/>
    </location>
</feature>
<evidence type="ECO:0000256" key="2">
    <source>
        <dbReference type="ARBA" id="ARBA00022692"/>
    </source>
</evidence>
<dbReference type="STRING" id="984486.A0A1E3QRK7"/>
<evidence type="ECO:0000256" key="5">
    <source>
        <dbReference type="SAM" id="Phobius"/>
    </source>
</evidence>
<dbReference type="RefSeq" id="XP_018984905.1">
    <property type="nucleotide sequence ID" value="XM_019127167.1"/>
</dbReference>
<dbReference type="OrthoDB" id="410267at2759"/>